<dbReference type="AlphaFoldDB" id="I4AQD1"/>
<dbReference type="PANTHER" id="PTHR34183:SF1">
    <property type="entry name" value="ENDOLYTIC PEPTIDOGLYCAN TRANSGLYCOSYLASE RLPA"/>
    <property type="match status" value="1"/>
</dbReference>
<keyword evidence="3 6" id="KW-0449">Lipoprotein</keyword>
<dbReference type="EMBL" id="CP003345">
    <property type="protein sequence ID" value="AFM06166.1"/>
    <property type="molecule type" value="Genomic_DNA"/>
</dbReference>
<evidence type="ECO:0000256" key="1">
    <source>
        <dbReference type="ARBA" id="ARBA00023239"/>
    </source>
</evidence>
<dbReference type="Proteomes" id="UP000006054">
    <property type="component" value="Chromosome"/>
</dbReference>
<keyword evidence="3" id="KW-0564">Palmitate</keyword>
<organism evidence="6 7">
    <name type="scientific">Bernardetia litoralis (strain ATCC 23117 / DSM 6794 / NBRC 15988 / NCIMB 1366 / Fx l1 / Sio-4)</name>
    <name type="common">Flexibacter litoralis</name>
    <dbReference type="NCBI Taxonomy" id="880071"/>
    <lineage>
        <taxon>Bacteria</taxon>
        <taxon>Pseudomonadati</taxon>
        <taxon>Bacteroidota</taxon>
        <taxon>Cytophagia</taxon>
        <taxon>Cytophagales</taxon>
        <taxon>Bernardetiaceae</taxon>
        <taxon>Bernardetia</taxon>
    </lineage>
</organism>
<dbReference type="OrthoDB" id="9779128at2"/>
<dbReference type="GO" id="GO:0005886">
    <property type="term" value="C:plasma membrane"/>
    <property type="evidence" value="ECO:0007669"/>
    <property type="project" value="UniProtKB-SubCell"/>
</dbReference>
<dbReference type="eggNOG" id="COG0797">
    <property type="taxonomic scope" value="Bacteria"/>
</dbReference>
<reference evidence="7" key="1">
    <citation type="submission" date="2012-06" db="EMBL/GenBank/DDBJ databases">
        <title>The complete genome of Flexibacter litoralis DSM 6794.</title>
        <authorList>
            <person name="Lucas S."/>
            <person name="Copeland A."/>
            <person name="Lapidus A."/>
            <person name="Glavina del Rio T."/>
            <person name="Dalin E."/>
            <person name="Tice H."/>
            <person name="Bruce D."/>
            <person name="Goodwin L."/>
            <person name="Pitluck S."/>
            <person name="Peters L."/>
            <person name="Ovchinnikova G."/>
            <person name="Lu M."/>
            <person name="Kyrpides N."/>
            <person name="Mavromatis K."/>
            <person name="Ivanova N."/>
            <person name="Brettin T."/>
            <person name="Detter J.C."/>
            <person name="Han C."/>
            <person name="Larimer F."/>
            <person name="Land M."/>
            <person name="Hauser L."/>
            <person name="Markowitz V."/>
            <person name="Cheng J.-F."/>
            <person name="Hugenholtz P."/>
            <person name="Woyke T."/>
            <person name="Wu D."/>
            <person name="Spring S."/>
            <person name="Lang E."/>
            <person name="Kopitz M."/>
            <person name="Brambilla E."/>
            <person name="Klenk H.-P."/>
            <person name="Eisen J.A."/>
        </authorList>
    </citation>
    <scope>NUCLEOTIDE SEQUENCE [LARGE SCALE GENOMIC DNA]</scope>
    <source>
        <strain evidence="7">ATCC 23117 / DSM 6794 / NBRC 15988 / NCIMB 1366 / Sio-4</strain>
    </source>
</reference>
<keyword evidence="7" id="KW-1185">Reference proteome</keyword>
<gene>
    <name evidence="3" type="primary">rlpA</name>
    <name evidence="6" type="ordered locus">Fleli_3861</name>
</gene>
<comment type="subcellular location">
    <subcellularLocation>
        <location evidence="3">Cell membrane</location>
        <topology evidence="3">Lipid-anchor</topology>
    </subcellularLocation>
</comment>
<name>I4AQD1_BERLS</name>
<evidence type="ECO:0000256" key="4">
    <source>
        <dbReference type="RuleBase" id="RU003495"/>
    </source>
</evidence>
<dbReference type="Pfam" id="PF03330">
    <property type="entry name" value="DPBB_1"/>
    <property type="match status" value="1"/>
</dbReference>
<keyword evidence="1 3" id="KW-0456">Lyase</keyword>
<evidence type="ECO:0000313" key="6">
    <source>
        <dbReference type="EMBL" id="AFM06166.1"/>
    </source>
</evidence>
<dbReference type="SUPFAM" id="SSF50685">
    <property type="entry name" value="Barwin-like endoglucanases"/>
    <property type="match status" value="1"/>
</dbReference>
<dbReference type="InterPro" id="IPR009009">
    <property type="entry name" value="RlpA-like_DPBB"/>
</dbReference>
<dbReference type="GO" id="GO:0000270">
    <property type="term" value="P:peptidoglycan metabolic process"/>
    <property type="evidence" value="ECO:0007669"/>
    <property type="project" value="UniProtKB-UniRule"/>
</dbReference>
<keyword evidence="3" id="KW-0472">Membrane</keyword>
<dbReference type="PROSITE" id="PS51257">
    <property type="entry name" value="PROKAR_LIPOPROTEIN"/>
    <property type="match status" value="1"/>
</dbReference>
<dbReference type="NCBIfam" id="TIGR00413">
    <property type="entry name" value="rlpA"/>
    <property type="match status" value="1"/>
</dbReference>
<sequence precursor="true">MKFQNILKIKVNILLFYLFLIFSLSSCDALFAPTEEESTSAGAYTEEGIASYYADKYEGRPTASGETFRQDLLTAAHKTLPFGTMVTITNLKNGKKIRVKINDRGPFVAGRIIDVTSRGARELDFINDGIVNVKIEYDL</sequence>
<evidence type="ECO:0000313" key="7">
    <source>
        <dbReference type="Proteomes" id="UP000006054"/>
    </source>
</evidence>
<dbReference type="InterPro" id="IPR012997">
    <property type="entry name" value="RplA"/>
</dbReference>
<protein>
    <recommendedName>
        <fullName evidence="3">Probable endolytic peptidoglycan transglycosylase RlpA</fullName>
        <ecNumber evidence="3">4.2.2.-</ecNumber>
    </recommendedName>
</protein>
<dbReference type="CDD" id="cd22268">
    <property type="entry name" value="DPBB_RlpA-like"/>
    <property type="match status" value="1"/>
</dbReference>
<dbReference type="InterPro" id="IPR034718">
    <property type="entry name" value="RlpA"/>
</dbReference>
<dbReference type="InterPro" id="IPR036908">
    <property type="entry name" value="RlpA-like_sf"/>
</dbReference>
<dbReference type="GO" id="GO:0008932">
    <property type="term" value="F:lytic endotransglycosylase activity"/>
    <property type="evidence" value="ECO:0007669"/>
    <property type="project" value="UniProtKB-UniRule"/>
</dbReference>
<dbReference type="Gene3D" id="2.40.40.10">
    <property type="entry name" value="RlpA-like domain"/>
    <property type="match status" value="1"/>
</dbReference>
<proteinExistence type="inferred from homology"/>
<keyword evidence="3" id="KW-1003">Cell membrane</keyword>
<comment type="similarity">
    <text evidence="3 4">Belongs to the RlpA family.</text>
</comment>
<dbReference type="EC" id="4.2.2.-" evidence="3"/>
<dbReference type="HAMAP" id="MF_02071">
    <property type="entry name" value="RlpA"/>
    <property type="match status" value="1"/>
</dbReference>
<accession>I4AQD1</accession>
<evidence type="ECO:0000256" key="3">
    <source>
        <dbReference type="HAMAP-Rule" id="MF_02071"/>
    </source>
</evidence>
<evidence type="ECO:0000256" key="2">
    <source>
        <dbReference type="ARBA" id="ARBA00023316"/>
    </source>
</evidence>
<feature type="domain" description="RlpA-like protein double-psi beta-barrel" evidence="5">
    <location>
        <begin position="46"/>
        <end position="135"/>
    </location>
</feature>
<keyword evidence="2 3" id="KW-0961">Cell wall biogenesis/degradation</keyword>
<dbReference type="PANTHER" id="PTHR34183">
    <property type="entry name" value="ENDOLYTIC PEPTIDOGLYCAN TRANSGLYCOSYLASE RLPA"/>
    <property type="match status" value="1"/>
</dbReference>
<comment type="function">
    <text evidence="3">Lytic transglycosylase with a strong preference for naked glycan strands that lack stem peptides.</text>
</comment>
<dbReference type="HOGENOM" id="CLU_042923_7_1_10"/>
<dbReference type="RefSeq" id="WP_014799589.1">
    <property type="nucleotide sequence ID" value="NC_018018.1"/>
</dbReference>
<dbReference type="GO" id="GO:0071555">
    <property type="term" value="P:cell wall organization"/>
    <property type="evidence" value="ECO:0007669"/>
    <property type="project" value="UniProtKB-KW"/>
</dbReference>
<dbReference type="KEGG" id="fli:Fleli_3861"/>
<evidence type="ECO:0000259" key="5">
    <source>
        <dbReference type="Pfam" id="PF03330"/>
    </source>
</evidence>